<sequence>MFLITLLPDVEEPSTWSKIIAGLQCALRDCRRAFPYLTTVPTPVGNGTFIIRRARSECLCSISRLFESEVRNYEIAKLYVWNTCCAAGYITVDDVMRGRICQVSEYKCVHCLPLICNKVY</sequence>
<evidence type="ECO:0000313" key="1">
    <source>
        <dbReference type="EMBL" id="KHJ87653.1"/>
    </source>
</evidence>
<accession>A0A0B1SQV1</accession>
<reference evidence="1 2" key="1">
    <citation type="submission" date="2014-03" db="EMBL/GenBank/DDBJ databases">
        <title>Draft genome of the hookworm Oesophagostomum dentatum.</title>
        <authorList>
            <person name="Mitreva M."/>
        </authorList>
    </citation>
    <scope>NUCLEOTIDE SEQUENCE [LARGE SCALE GENOMIC DNA]</scope>
    <source>
        <strain evidence="1 2">OD-Hann</strain>
    </source>
</reference>
<proteinExistence type="predicted"/>
<dbReference type="Proteomes" id="UP000053660">
    <property type="component" value="Unassembled WGS sequence"/>
</dbReference>
<organism evidence="1 2">
    <name type="scientific">Oesophagostomum dentatum</name>
    <name type="common">Nodular worm</name>
    <dbReference type="NCBI Taxonomy" id="61180"/>
    <lineage>
        <taxon>Eukaryota</taxon>
        <taxon>Metazoa</taxon>
        <taxon>Ecdysozoa</taxon>
        <taxon>Nematoda</taxon>
        <taxon>Chromadorea</taxon>
        <taxon>Rhabditida</taxon>
        <taxon>Rhabditina</taxon>
        <taxon>Rhabditomorpha</taxon>
        <taxon>Strongyloidea</taxon>
        <taxon>Strongylidae</taxon>
        <taxon>Oesophagostomum</taxon>
    </lineage>
</organism>
<dbReference type="AlphaFoldDB" id="A0A0B1SQV1"/>
<gene>
    <name evidence="1" type="ORF">OESDEN_12567</name>
</gene>
<dbReference type="EMBL" id="KN557308">
    <property type="protein sequence ID" value="KHJ87653.1"/>
    <property type="molecule type" value="Genomic_DNA"/>
</dbReference>
<evidence type="ECO:0000313" key="2">
    <source>
        <dbReference type="Proteomes" id="UP000053660"/>
    </source>
</evidence>
<protein>
    <submittedName>
        <fullName evidence="1">Uncharacterized protein</fullName>
    </submittedName>
</protein>
<dbReference type="OrthoDB" id="5849876at2759"/>
<keyword evidence="2" id="KW-1185">Reference proteome</keyword>
<name>A0A0B1SQV1_OESDE</name>